<organism evidence="4 5">
    <name type="scientific">Tritrichomonas musculus</name>
    <dbReference type="NCBI Taxonomy" id="1915356"/>
    <lineage>
        <taxon>Eukaryota</taxon>
        <taxon>Metamonada</taxon>
        <taxon>Parabasalia</taxon>
        <taxon>Tritrichomonadida</taxon>
        <taxon>Tritrichomonadidae</taxon>
        <taxon>Tritrichomonas</taxon>
    </lineage>
</organism>
<comment type="caution">
    <text evidence="4">The sequence shown here is derived from an EMBL/GenBank/DDBJ whole genome shotgun (WGS) entry which is preliminary data.</text>
</comment>
<dbReference type="PROSITE" id="PS50088">
    <property type="entry name" value="ANK_REPEAT"/>
    <property type="match status" value="2"/>
</dbReference>
<dbReference type="EMBL" id="JAPFFF010000007">
    <property type="protein sequence ID" value="KAK8886268.1"/>
    <property type="molecule type" value="Genomic_DNA"/>
</dbReference>
<evidence type="ECO:0000256" key="1">
    <source>
        <dbReference type="ARBA" id="ARBA00022737"/>
    </source>
</evidence>
<gene>
    <name evidence="4" type="ORF">M9Y10_041729</name>
</gene>
<dbReference type="Gene3D" id="1.25.40.20">
    <property type="entry name" value="Ankyrin repeat-containing domain"/>
    <property type="match status" value="1"/>
</dbReference>
<keyword evidence="2 3" id="KW-0040">ANK repeat</keyword>
<evidence type="ECO:0008006" key="6">
    <source>
        <dbReference type="Google" id="ProtNLM"/>
    </source>
</evidence>
<feature type="repeat" description="ANK" evidence="3">
    <location>
        <begin position="251"/>
        <end position="273"/>
    </location>
</feature>
<dbReference type="SUPFAM" id="SSF48403">
    <property type="entry name" value="Ankyrin repeat"/>
    <property type="match status" value="1"/>
</dbReference>
<dbReference type="Pfam" id="PF13637">
    <property type="entry name" value="Ank_4"/>
    <property type="match status" value="2"/>
</dbReference>
<evidence type="ECO:0000256" key="3">
    <source>
        <dbReference type="PROSITE-ProRule" id="PRU00023"/>
    </source>
</evidence>
<reference evidence="4 5" key="1">
    <citation type="submission" date="2024-04" db="EMBL/GenBank/DDBJ databases">
        <title>Tritrichomonas musculus Genome.</title>
        <authorList>
            <person name="Alves-Ferreira E."/>
            <person name="Grigg M."/>
            <person name="Lorenzi H."/>
            <person name="Galac M."/>
        </authorList>
    </citation>
    <scope>NUCLEOTIDE SEQUENCE [LARGE SCALE GENOMIC DNA]</scope>
    <source>
        <strain evidence="4 5">EAF2021</strain>
    </source>
</reference>
<evidence type="ECO:0000313" key="4">
    <source>
        <dbReference type="EMBL" id="KAK8886268.1"/>
    </source>
</evidence>
<sequence length="445" mass="50567">MSKEALNKLFEQIKCDDVASVMQTVIQNNWFNIRFPRSINNNVFKSYPILSNRAPILGIAAYFGSYDVFRFLVSNSSDVKLSDDKNMNSIGFAIAGNNVDILELLFEMNVIDSITANEYFLYACKFNSLNVLKHYIDKLEFDPYCYDSTGKQCIHYAVLNGNIEMIQFLLDHKSDINSQTKTDSRTPVMLAAINKNTEILKFILSIEGVNPSEKSQFGDTALILASAIGSIENVKLLLQTGQVDINDQNSNGATALHIAVINNRIELIKYFLQQPQIDANMLDSGNMTPLCRALFFQHKEAMFILHDYLINTKKESESSISILPKTSFVHIATEMNSPEILDILINDWKEDVNAEGCNLKYTPLWLAIDKSFDKSLAFLLKVPGRKLGHLEPIRRYRETVFPEIKNEPKVILQTCGGEDILKDYENQEEIFKKEQEARPQEQNGN</sequence>
<proteinExistence type="predicted"/>
<keyword evidence="5" id="KW-1185">Reference proteome</keyword>
<evidence type="ECO:0000256" key="2">
    <source>
        <dbReference type="ARBA" id="ARBA00023043"/>
    </source>
</evidence>
<protein>
    <recommendedName>
        <fullName evidence="6">Ankyrin repeat protein</fullName>
    </recommendedName>
</protein>
<feature type="repeat" description="ANK" evidence="3">
    <location>
        <begin position="149"/>
        <end position="181"/>
    </location>
</feature>
<dbReference type="InterPro" id="IPR036770">
    <property type="entry name" value="Ankyrin_rpt-contain_sf"/>
</dbReference>
<keyword evidence="1" id="KW-0677">Repeat</keyword>
<dbReference type="PROSITE" id="PS50297">
    <property type="entry name" value="ANK_REP_REGION"/>
    <property type="match status" value="2"/>
</dbReference>
<dbReference type="Pfam" id="PF12796">
    <property type="entry name" value="Ank_2"/>
    <property type="match status" value="1"/>
</dbReference>
<dbReference type="InterPro" id="IPR002110">
    <property type="entry name" value="Ankyrin_rpt"/>
</dbReference>
<dbReference type="PANTHER" id="PTHR24198:SF165">
    <property type="entry name" value="ANKYRIN REPEAT-CONTAINING PROTEIN-RELATED"/>
    <property type="match status" value="1"/>
</dbReference>
<name>A0ABR2K560_9EUKA</name>
<accession>A0ABR2K560</accession>
<dbReference type="Proteomes" id="UP001470230">
    <property type="component" value="Unassembled WGS sequence"/>
</dbReference>
<evidence type="ECO:0000313" key="5">
    <source>
        <dbReference type="Proteomes" id="UP001470230"/>
    </source>
</evidence>
<dbReference type="PANTHER" id="PTHR24198">
    <property type="entry name" value="ANKYRIN REPEAT AND PROTEIN KINASE DOMAIN-CONTAINING PROTEIN"/>
    <property type="match status" value="1"/>
</dbReference>
<dbReference type="SMART" id="SM00248">
    <property type="entry name" value="ANK"/>
    <property type="match status" value="8"/>
</dbReference>